<evidence type="ECO:0000256" key="1">
    <source>
        <dbReference type="SAM" id="MobiDB-lite"/>
    </source>
</evidence>
<evidence type="ECO:0000313" key="2">
    <source>
        <dbReference type="EMBL" id="KAH7239263.1"/>
    </source>
</evidence>
<dbReference type="AlphaFoldDB" id="A0A8K0RUK8"/>
<dbReference type="OrthoDB" id="5098804at2759"/>
<feature type="region of interest" description="Disordered" evidence="1">
    <location>
        <begin position="1"/>
        <end position="22"/>
    </location>
</feature>
<feature type="compositionally biased region" description="Polar residues" evidence="1">
    <location>
        <begin position="13"/>
        <end position="22"/>
    </location>
</feature>
<dbReference type="EMBL" id="JAGPXF010000006">
    <property type="protein sequence ID" value="KAH7239263.1"/>
    <property type="molecule type" value="Genomic_DNA"/>
</dbReference>
<gene>
    <name evidence="2" type="ORF">BKA59DRAFT_532086</name>
</gene>
<protein>
    <submittedName>
        <fullName evidence="2">Uncharacterized protein</fullName>
    </submittedName>
</protein>
<reference evidence="2" key="1">
    <citation type="journal article" date="2021" name="Nat. Commun.">
        <title>Genetic determinants of endophytism in the Arabidopsis root mycobiome.</title>
        <authorList>
            <person name="Mesny F."/>
            <person name="Miyauchi S."/>
            <person name="Thiergart T."/>
            <person name="Pickel B."/>
            <person name="Atanasova L."/>
            <person name="Karlsson M."/>
            <person name="Huettel B."/>
            <person name="Barry K.W."/>
            <person name="Haridas S."/>
            <person name="Chen C."/>
            <person name="Bauer D."/>
            <person name="Andreopoulos W."/>
            <person name="Pangilinan J."/>
            <person name="LaButti K."/>
            <person name="Riley R."/>
            <person name="Lipzen A."/>
            <person name="Clum A."/>
            <person name="Drula E."/>
            <person name="Henrissat B."/>
            <person name="Kohler A."/>
            <person name="Grigoriev I.V."/>
            <person name="Martin F.M."/>
            <person name="Hacquard S."/>
        </authorList>
    </citation>
    <scope>NUCLEOTIDE SEQUENCE</scope>
    <source>
        <strain evidence="2">MPI-SDFR-AT-0068</strain>
    </source>
</reference>
<feature type="compositionally biased region" description="Basic residues" evidence="1">
    <location>
        <begin position="1"/>
        <end position="11"/>
    </location>
</feature>
<sequence>MEIRSQKHVPKHTTLSPKKSCLKPSTSRAVTLTDSDDDASIETRLKELKWVRFINLAKIIDIDGVDILVPDSPAEQLDNRETESDDRSPEFMAQDEEIERRLNRATDICEANERASLIRGSLDFLMVICNGMSNKPNRVAIILERLGPRSIGSYVGKEREFTECRYSLHEVPEDLYRDKETSMSWGEGWGYKYKATE</sequence>
<proteinExistence type="predicted"/>
<name>A0A8K0RUK8_9HYPO</name>
<evidence type="ECO:0000313" key="3">
    <source>
        <dbReference type="Proteomes" id="UP000813427"/>
    </source>
</evidence>
<comment type="caution">
    <text evidence="2">The sequence shown here is derived from an EMBL/GenBank/DDBJ whole genome shotgun (WGS) entry which is preliminary data.</text>
</comment>
<keyword evidence="3" id="KW-1185">Reference proteome</keyword>
<organism evidence="2 3">
    <name type="scientific">Fusarium tricinctum</name>
    <dbReference type="NCBI Taxonomy" id="61284"/>
    <lineage>
        <taxon>Eukaryota</taxon>
        <taxon>Fungi</taxon>
        <taxon>Dikarya</taxon>
        <taxon>Ascomycota</taxon>
        <taxon>Pezizomycotina</taxon>
        <taxon>Sordariomycetes</taxon>
        <taxon>Hypocreomycetidae</taxon>
        <taxon>Hypocreales</taxon>
        <taxon>Nectriaceae</taxon>
        <taxon>Fusarium</taxon>
        <taxon>Fusarium tricinctum species complex</taxon>
    </lineage>
</organism>
<accession>A0A8K0RUK8</accession>
<dbReference type="Proteomes" id="UP000813427">
    <property type="component" value="Unassembled WGS sequence"/>
</dbReference>